<dbReference type="SUPFAM" id="SSF56112">
    <property type="entry name" value="Protein kinase-like (PK-like)"/>
    <property type="match status" value="1"/>
</dbReference>
<dbReference type="PRINTS" id="PR00109">
    <property type="entry name" value="TYRKINASE"/>
</dbReference>
<dbReference type="Gene3D" id="1.10.510.10">
    <property type="entry name" value="Transferase(Phosphotransferase) domain 1"/>
    <property type="match status" value="1"/>
</dbReference>
<comment type="caution">
    <text evidence="5">The sequence shown here is derived from an EMBL/GenBank/DDBJ whole genome shotgun (WGS) entry which is preliminary data.</text>
</comment>
<dbReference type="Gene3D" id="1.25.40.20">
    <property type="entry name" value="Ankyrin repeat-containing domain"/>
    <property type="match status" value="5"/>
</dbReference>
<dbReference type="Pfam" id="PF00069">
    <property type="entry name" value="Pkinase"/>
    <property type="match status" value="1"/>
</dbReference>
<feature type="repeat" description="ANK" evidence="3">
    <location>
        <begin position="46"/>
        <end position="78"/>
    </location>
</feature>
<evidence type="ECO:0000313" key="5">
    <source>
        <dbReference type="EMBL" id="OQS03573.1"/>
    </source>
</evidence>
<keyword evidence="2 3" id="KW-0040">ANK repeat</keyword>
<organism evidence="5 6">
    <name type="scientific">Thraustotheca clavata</name>
    <dbReference type="NCBI Taxonomy" id="74557"/>
    <lineage>
        <taxon>Eukaryota</taxon>
        <taxon>Sar</taxon>
        <taxon>Stramenopiles</taxon>
        <taxon>Oomycota</taxon>
        <taxon>Saprolegniomycetes</taxon>
        <taxon>Saprolegniales</taxon>
        <taxon>Achlyaceae</taxon>
        <taxon>Thraustotheca</taxon>
    </lineage>
</organism>
<feature type="repeat" description="ANK" evidence="3">
    <location>
        <begin position="252"/>
        <end position="284"/>
    </location>
</feature>
<dbReference type="InterPro" id="IPR008271">
    <property type="entry name" value="Ser/Thr_kinase_AS"/>
</dbReference>
<dbReference type="STRING" id="74557.A0A1V9ZZW2"/>
<dbReference type="PROSITE" id="PS50088">
    <property type="entry name" value="ANK_REPEAT"/>
    <property type="match status" value="11"/>
</dbReference>
<feature type="repeat" description="ANK" evidence="3">
    <location>
        <begin position="416"/>
        <end position="448"/>
    </location>
</feature>
<dbReference type="SMART" id="SM00220">
    <property type="entry name" value="S_TKc"/>
    <property type="match status" value="1"/>
</dbReference>
<dbReference type="InterPro" id="IPR011009">
    <property type="entry name" value="Kinase-like_dom_sf"/>
</dbReference>
<dbReference type="GO" id="GO:0004672">
    <property type="term" value="F:protein kinase activity"/>
    <property type="evidence" value="ECO:0007669"/>
    <property type="project" value="InterPro"/>
</dbReference>
<dbReference type="InterPro" id="IPR036770">
    <property type="entry name" value="Ankyrin_rpt-contain_sf"/>
</dbReference>
<feature type="repeat" description="ANK" evidence="3">
    <location>
        <begin position="449"/>
        <end position="481"/>
    </location>
</feature>
<dbReference type="Proteomes" id="UP000243217">
    <property type="component" value="Unassembled WGS sequence"/>
</dbReference>
<keyword evidence="1" id="KW-0677">Repeat</keyword>
<dbReference type="InterPro" id="IPR001245">
    <property type="entry name" value="Ser-Thr/Tyr_kinase_cat_dom"/>
</dbReference>
<evidence type="ECO:0000256" key="3">
    <source>
        <dbReference type="PROSITE-ProRule" id="PRU00023"/>
    </source>
</evidence>
<feature type="repeat" description="ANK" evidence="3">
    <location>
        <begin position="383"/>
        <end position="415"/>
    </location>
</feature>
<protein>
    <recommendedName>
        <fullName evidence="4">Protein kinase domain-containing protein</fullName>
    </recommendedName>
</protein>
<feature type="domain" description="Protein kinase" evidence="4">
    <location>
        <begin position="518"/>
        <end position="777"/>
    </location>
</feature>
<dbReference type="PROSITE" id="PS00108">
    <property type="entry name" value="PROTEIN_KINASE_ST"/>
    <property type="match status" value="1"/>
</dbReference>
<dbReference type="EMBL" id="JNBS01000840">
    <property type="protein sequence ID" value="OQS03573.1"/>
    <property type="molecule type" value="Genomic_DNA"/>
</dbReference>
<evidence type="ECO:0000256" key="2">
    <source>
        <dbReference type="ARBA" id="ARBA00023043"/>
    </source>
</evidence>
<evidence type="ECO:0000256" key="1">
    <source>
        <dbReference type="ARBA" id="ARBA00022737"/>
    </source>
</evidence>
<dbReference type="AlphaFoldDB" id="A0A1V9ZZW2"/>
<dbReference type="SUPFAM" id="SSF48403">
    <property type="entry name" value="Ankyrin repeat"/>
    <property type="match status" value="2"/>
</dbReference>
<evidence type="ECO:0000313" key="6">
    <source>
        <dbReference type="Proteomes" id="UP000243217"/>
    </source>
</evidence>
<sequence length="780" mass="84725">MLTKKVKDGVDEYSAKALLEAVRAGKVDKVGTWLGRGGDPNATDEKGESILFIAASKGFDGIVQKILTAGGDINATDKLLVAANADLSKFDSLGATPLHIATEYGHQDIVDVLIRAEANVNQINKDGRTPIFMAAWHGHKGLVERFIKSEADINKCDDNGFSPIFMAVLNNHCPIVELLIEADADIYKPNNAGKTPLMIAMERSHIEIATMLLEAGTRDGRSPIYMAALNGHKTIVELLVLVHADLDQTNNEGNTPMHAAASSGHRNIVDMLIKAEASFSISNADRKRLVDAAVDGDLPQVTLLLKKATDPNVMSKDGESVLYIAATNGHQGIVQKLLAAGADVNLVNKHGRSPIISAAEIGHRPIVVMIIRSKADIDHCANNGDSAMYMAAANGHDAVVGMLITCGASISSCSPDAVSPLYAAACNGHTAVVNLLLAMGAEPNVLDKNECSPIYIAASKGYAAIVDLLIQAGGDFTLCNKIGYSPLFIARKRGFREVVKILYDAETKMMKVREEDIIITDIILGRGGQGVVYKGRWKNQDVAVKTVLNNEGLESLQSEITTMSLCNSPYIIKMITVLKSKLDEPKLVLEYMDGGDLRSYLDKKRLHQPTDVEYSKLELAYAITNGIVDLHAQKILHRDLKASNVLLSTNNYIKLADFGIARAFDQVSLTMGIGTSYWIAPEVFDGDGHYGYPADIYSLGVILTELETLQTPYANLNMKFMTILDQVRSGTLRPELTPECDEWYSDLVKACLEHDPAKRPTAKQVQSILEEQMHLVYSNA</sequence>
<reference evidence="5 6" key="1">
    <citation type="journal article" date="2014" name="Genome Biol. Evol.">
        <title>The secreted proteins of Achlya hypogyna and Thraustotheca clavata identify the ancestral oomycete secretome and reveal gene acquisitions by horizontal gene transfer.</title>
        <authorList>
            <person name="Misner I."/>
            <person name="Blouin N."/>
            <person name="Leonard G."/>
            <person name="Richards T.A."/>
            <person name="Lane C.E."/>
        </authorList>
    </citation>
    <scope>NUCLEOTIDE SEQUENCE [LARGE SCALE GENOMIC DNA]</scope>
    <source>
        <strain evidence="5 6">ATCC 34112</strain>
    </source>
</reference>
<dbReference type="Gene3D" id="3.30.200.20">
    <property type="entry name" value="Phosphorylase Kinase, domain 1"/>
    <property type="match status" value="1"/>
</dbReference>
<proteinExistence type="predicted"/>
<dbReference type="PANTHER" id="PTHR24171">
    <property type="entry name" value="ANKYRIN REPEAT DOMAIN-CONTAINING PROTEIN 39-RELATED"/>
    <property type="match status" value="1"/>
</dbReference>
<feature type="repeat" description="ANK" evidence="3">
    <location>
        <begin position="159"/>
        <end position="191"/>
    </location>
</feature>
<dbReference type="InterPro" id="IPR000719">
    <property type="entry name" value="Prot_kinase_dom"/>
</dbReference>
<dbReference type="PROSITE" id="PS50011">
    <property type="entry name" value="PROTEIN_KINASE_DOM"/>
    <property type="match status" value="1"/>
</dbReference>
<keyword evidence="6" id="KW-1185">Reference proteome</keyword>
<accession>A0A1V9ZZW2</accession>
<feature type="repeat" description="ANK" evidence="3">
    <location>
        <begin position="126"/>
        <end position="158"/>
    </location>
</feature>
<name>A0A1V9ZZW2_9STRA</name>
<evidence type="ECO:0000259" key="4">
    <source>
        <dbReference type="PROSITE" id="PS50011"/>
    </source>
</evidence>
<dbReference type="GO" id="GO:0005524">
    <property type="term" value="F:ATP binding"/>
    <property type="evidence" value="ECO:0007669"/>
    <property type="project" value="InterPro"/>
</dbReference>
<gene>
    <name evidence="5" type="ORF">THRCLA_04112</name>
</gene>
<dbReference type="PRINTS" id="PR01415">
    <property type="entry name" value="ANKYRIN"/>
</dbReference>
<feature type="repeat" description="ANK" evidence="3">
    <location>
        <begin position="192"/>
        <end position="216"/>
    </location>
</feature>
<dbReference type="Pfam" id="PF12796">
    <property type="entry name" value="Ank_2"/>
    <property type="match status" value="5"/>
</dbReference>
<dbReference type="SMART" id="SM00248">
    <property type="entry name" value="ANK"/>
    <property type="match status" value="15"/>
</dbReference>
<dbReference type="PROSITE" id="PS50297">
    <property type="entry name" value="ANK_REP_REGION"/>
    <property type="match status" value="11"/>
</dbReference>
<feature type="repeat" description="ANK" evidence="3">
    <location>
        <begin position="219"/>
        <end position="251"/>
    </location>
</feature>
<dbReference type="InterPro" id="IPR002110">
    <property type="entry name" value="Ankyrin_rpt"/>
</dbReference>
<dbReference type="OrthoDB" id="20872at2759"/>
<feature type="repeat" description="ANK" evidence="3">
    <location>
        <begin position="317"/>
        <end position="349"/>
    </location>
</feature>
<feature type="repeat" description="ANK" evidence="3">
    <location>
        <begin position="93"/>
        <end position="125"/>
    </location>
</feature>